<dbReference type="Pfam" id="PF13563">
    <property type="entry name" value="2_5_RNA_ligase2"/>
    <property type="match status" value="1"/>
</dbReference>
<dbReference type="OrthoDB" id="9789350at2"/>
<organism evidence="3 4">
    <name type="scientific">Caloramator mitchellensis</name>
    <dbReference type="NCBI Taxonomy" id="908809"/>
    <lineage>
        <taxon>Bacteria</taxon>
        <taxon>Bacillati</taxon>
        <taxon>Bacillota</taxon>
        <taxon>Clostridia</taxon>
        <taxon>Eubacteriales</taxon>
        <taxon>Clostridiaceae</taxon>
        <taxon>Caloramator</taxon>
    </lineage>
</organism>
<dbReference type="AlphaFoldDB" id="A0A0R3K3W6"/>
<name>A0A0R3K3W6_CALMK</name>
<dbReference type="SUPFAM" id="SSF55144">
    <property type="entry name" value="LigT-like"/>
    <property type="match status" value="1"/>
</dbReference>
<dbReference type="GO" id="GO:0016874">
    <property type="term" value="F:ligase activity"/>
    <property type="evidence" value="ECO:0007669"/>
    <property type="project" value="UniProtKB-KW"/>
</dbReference>
<proteinExistence type="inferred from homology"/>
<keyword evidence="1 2" id="KW-0378">Hydrolase</keyword>
<comment type="caution">
    <text evidence="3">The sequence shown here is derived from an EMBL/GenBank/DDBJ whole genome shotgun (WGS) entry which is preliminary data.</text>
</comment>
<accession>A0A0R3K3W6</accession>
<evidence type="ECO:0000313" key="4">
    <source>
        <dbReference type="Proteomes" id="UP000052015"/>
    </source>
</evidence>
<evidence type="ECO:0000313" key="3">
    <source>
        <dbReference type="EMBL" id="KRQ88116.1"/>
    </source>
</evidence>
<feature type="short sequence motif" description="HXTX 2" evidence="2">
    <location>
        <begin position="126"/>
        <end position="129"/>
    </location>
</feature>
<keyword evidence="3" id="KW-0436">Ligase</keyword>
<comment type="function">
    <text evidence="2">Hydrolyzes RNA 2',3'-cyclic phosphodiester to an RNA 2'-phosphomonoester.</text>
</comment>
<dbReference type="PANTHER" id="PTHR35561">
    <property type="entry name" value="RNA 2',3'-CYCLIC PHOSPHODIESTERASE"/>
    <property type="match status" value="1"/>
</dbReference>
<dbReference type="HAMAP" id="MF_01940">
    <property type="entry name" value="RNA_CPDase"/>
    <property type="match status" value="1"/>
</dbReference>
<feature type="short sequence motif" description="HXTX 1" evidence="2">
    <location>
        <begin position="40"/>
        <end position="43"/>
    </location>
</feature>
<feature type="active site" description="Proton acceptor" evidence="2">
    <location>
        <position position="126"/>
    </location>
</feature>
<dbReference type="PANTHER" id="PTHR35561:SF1">
    <property type="entry name" value="RNA 2',3'-CYCLIC PHOSPHODIESTERASE"/>
    <property type="match status" value="1"/>
</dbReference>
<dbReference type="GO" id="GO:0008664">
    <property type="term" value="F:RNA 2',3'-cyclic 3'-phosphodiesterase activity"/>
    <property type="evidence" value="ECO:0007669"/>
    <property type="project" value="UniProtKB-EC"/>
</dbReference>
<sequence length="182" mass="21175">MRTFITFEFDTKSKERIAEIQRIIKQNSNKGRFKYIDNFHLTIKFLGETNHGTIDKIYKKLLESSVNFSKIHIQLNGIDAFGVGKNIRTIYLKIIGEIEKITNIAEAVDVITLEFGFKRENKFTPHVTIAQDVDLKVSFDELKNKLKEIKISDIIFDKLVIMKSEEIDGKRVYTPLKIIHLK</sequence>
<gene>
    <name evidence="3" type="ORF">ABG79_00284</name>
</gene>
<reference evidence="3 4" key="1">
    <citation type="submission" date="2015-09" db="EMBL/GenBank/DDBJ databases">
        <title>Draft genome sequence of a Caloramator mitchellensis, a moderate thermophile from the Great Artesian Basin of Australia.</title>
        <authorList>
            <person name="Patel B.K."/>
        </authorList>
    </citation>
    <scope>NUCLEOTIDE SEQUENCE [LARGE SCALE GENOMIC DNA]</scope>
    <source>
        <strain evidence="3 4">VF08</strain>
    </source>
</reference>
<dbReference type="GO" id="GO:0004113">
    <property type="term" value="F:2',3'-cyclic-nucleotide 3'-phosphodiesterase activity"/>
    <property type="evidence" value="ECO:0007669"/>
    <property type="project" value="InterPro"/>
</dbReference>
<dbReference type="EMBL" id="LKHP01000001">
    <property type="protein sequence ID" value="KRQ88116.1"/>
    <property type="molecule type" value="Genomic_DNA"/>
</dbReference>
<dbReference type="InterPro" id="IPR009097">
    <property type="entry name" value="Cyclic_Pdiesterase"/>
</dbReference>
<comment type="catalytic activity">
    <reaction evidence="2">
        <text>a 3'-end 2',3'-cyclophospho-ribonucleotide-RNA + H2O = a 3'-end 2'-phospho-ribonucleotide-RNA + H(+)</text>
        <dbReference type="Rhea" id="RHEA:11828"/>
        <dbReference type="Rhea" id="RHEA-COMP:10464"/>
        <dbReference type="Rhea" id="RHEA-COMP:17353"/>
        <dbReference type="ChEBI" id="CHEBI:15377"/>
        <dbReference type="ChEBI" id="CHEBI:15378"/>
        <dbReference type="ChEBI" id="CHEBI:83064"/>
        <dbReference type="ChEBI" id="CHEBI:173113"/>
        <dbReference type="EC" id="3.1.4.58"/>
    </reaction>
</comment>
<dbReference type="Proteomes" id="UP000052015">
    <property type="component" value="Unassembled WGS sequence"/>
</dbReference>
<evidence type="ECO:0000256" key="2">
    <source>
        <dbReference type="HAMAP-Rule" id="MF_01940"/>
    </source>
</evidence>
<dbReference type="InterPro" id="IPR004175">
    <property type="entry name" value="RNA_CPDase"/>
</dbReference>
<dbReference type="NCBIfam" id="TIGR02258">
    <property type="entry name" value="2_5_ligase"/>
    <property type="match status" value="1"/>
</dbReference>
<evidence type="ECO:0000256" key="1">
    <source>
        <dbReference type="ARBA" id="ARBA00022801"/>
    </source>
</evidence>
<comment type="similarity">
    <text evidence="2">Belongs to the 2H phosphoesterase superfamily. ThpR family.</text>
</comment>
<protein>
    <recommendedName>
        <fullName evidence="2">RNA 2',3'-cyclic phosphodiesterase</fullName>
        <shortName evidence="2">RNA 2',3'-CPDase</shortName>
        <ecNumber evidence="2">3.1.4.58</ecNumber>
    </recommendedName>
</protein>
<dbReference type="PATRIC" id="fig|908809.3.peg.284"/>
<dbReference type="RefSeq" id="WP_057976349.1">
    <property type="nucleotide sequence ID" value="NZ_LKHP01000001.1"/>
</dbReference>
<dbReference type="STRING" id="908809.ABG79_00284"/>
<feature type="active site" description="Proton donor" evidence="2">
    <location>
        <position position="40"/>
    </location>
</feature>
<dbReference type="EC" id="3.1.4.58" evidence="2"/>
<keyword evidence="4" id="KW-1185">Reference proteome</keyword>
<dbReference type="Gene3D" id="3.90.1140.10">
    <property type="entry name" value="Cyclic phosphodiesterase"/>
    <property type="match status" value="1"/>
</dbReference>